<protein>
    <submittedName>
        <fullName evidence="2">Antibiotic biosynthesis monooxygenase</fullName>
    </submittedName>
</protein>
<keyword evidence="2" id="KW-0560">Oxidoreductase</keyword>
<keyword evidence="3" id="KW-1185">Reference proteome</keyword>
<dbReference type="RefSeq" id="WP_289266644.1">
    <property type="nucleotide sequence ID" value="NZ_OX365700.1"/>
</dbReference>
<evidence type="ECO:0000313" key="3">
    <source>
        <dbReference type="Proteomes" id="UP001179121"/>
    </source>
</evidence>
<evidence type="ECO:0000259" key="1">
    <source>
        <dbReference type="Pfam" id="PF03992"/>
    </source>
</evidence>
<sequence length="98" mass="11469">MPVTLINVFVVPKDKEDEFVKWWQDVKADITKQPGFISGKFHRSIKPGSRFNFINVAIWDNEDVYWKAYDKSVTPMKAKLEQLGVEMTPALYHVAFEY</sequence>
<keyword evidence="2" id="KW-0503">Monooxygenase</keyword>
<dbReference type="InterPro" id="IPR011008">
    <property type="entry name" value="Dimeric_a/b-barrel"/>
</dbReference>
<dbReference type="GO" id="GO:0004497">
    <property type="term" value="F:monooxygenase activity"/>
    <property type="evidence" value="ECO:0007669"/>
    <property type="project" value="UniProtKB-KW"/>
</dbReference>
<proteinExistence type="predicted"/>
<evidence type="ECO:0000313" key="2">
    <source>
        <dbReference type="EMBL" id="CAI4029604.1"/>
    </source>
</evidence>
<dbReference type="KEGG" id="nti:DNFV4_00022"/>
<dbReference type="InterPro" id="IPR007138">
    <property type="entry name" value="ABM_dom"/>
</dbReference>
<accession>A0AA86MUI9</accession>
<feature type="domain" description="ABM" evidence="1">
    <location>
        <begin position="2"/>
        <end position="72"/>
    </location>
</feature>
<dbReference type="Proteomes" id="UP001179121">
    <property type="component" value="Chromosome"/>
</dbReference>
<dbReference type="Pfam" id="PF03992">
    <property type="entry name" value="ABM"/>
    <property type="match status" value="1"/>
</dbReference>
<name>A0AA86MUI9_9BACT</name>
<dbReference type="SUPFAM" id="SSF54909">
    <property type="entry name" value="Dimeric alpha+beta barrel"/>
    <property type="match status" value="1"/>
</dbReference>
<organism evidence="2 3">
    <name type="scientific">Nitrospira tepida</name>
    <dbReference type="NCBI Taxonomy" id="2973512"/>
    <lineage>
        <taxon>Bacteria</taxon>
        <taxon>Pseudomonadati</taxon>
        <taxon>Nitrospirota</taxon>
        <taxon>Nitrospiria</taxon>
        <taxon>Nitrospirales</taxon>
        <taxon>Nitrospiraceae</taxon>
        <taxon>Nitrospira</taxon>
    </lineage>
</organism>
<reference evidence="2" key="1">
    <citation type="submission" date="2022-10" db="EMBL/GenBank/DDBJ databases">
        <authorList>
            <person name="Koch H."/>
        </authorList>
    </citation>
    <scope>NUCLEOTIDE SEQUENCE</scope>
    <source>
        <strain evidence="2">DNF</strain>
    </source>
</reference>
<dbReference type="AlphaFoldDB" id="A0AA86MUI9"/>
<dbReference type="Gene3D" id="3.30.70.100">
    <property type="match status" value="1"/>
</dbReference>
<dbReference type="EMBL" id="OX365700">
    <property type="protein sequence ID" value="CAI4029604.1"/>
    <property type="molecule type" value="Genomic_DNA"/>
</dbReference>
<gene>
    <name evidence="2" type="ORF">DNFV4_00022</name>
</gene>